<accession>A0A4Y7SS50</accession>
<feature type="transmembrane region" description="Helical" evidence="1">
    <location>
        <begin position="12"/>
        <end position="30"/>
    </location>
</feature>
<name>A0A4Y7SS50_COPMI</name>
<dbReference type="Proteomes" id="UP000298030">
    <property type="component" value="Unassembled WGS sequence"/>
</dbReference>
<keyword evidence="3" id="KW-1185">Reference proteome</keyword>
<comment type="caution">
    <text evidence="2">The sequence shown here is derived from an EMBL/GenBank/DDBJ whole genome shotgun (WGS) entry which is preliminary data.</text>
</comment>
<dbReference type="EMBL" id="QPFP01000066">
    <property type="protein sequence ID" value="TEB24458.1"/>
    <property type="molecule type" value="Genomic_DNA"/>
</dbReference>
<sequence>MTANVSPEVTTYVFLYGLFIVQALESPYYVGTERWRHLMIPLVKEVQCRLDPPGHAAEMILAWVKAKKVPVKSPQLTSRSTQAIGLVMAWMRRDGEQLNEGIGSTISRGGDTKMYTPCLTSFTSK</sequence>
<proteinExistence type="predicted"/>
<organism evidence="2 3">
    <name type="scientific">Coprinellus micaceus</name>
    <name type="common">Glistening ink-cap mushroom</name>
    <name type="synonym">Coprinus micaceus</name>
    <dbReference type="NCBI Taxonomy" id="71717"/>
    <lineage>
        <taxon>Eukaryota</taxon>
        <taxon>Fungi</taxon>
        <taxon>Dikarya</taxon>
        <taxon>Basidiomycota</taxon>
        <taxon>Agaricomycotina</taxon>
        <taxon>Agaricomycetes</taxon>
        <taxon>Agaricomycetidae</taxon>
        <taxon>Agaricales</taxon>
        <taxon>Agaricineae</taxon>
        <taxon>Psathyrellaceae</taxon>
        <taxon>Coprinellus</taxon>
    </lineage>
</organism>
<keyword evidence="1" id="KW-0472">Membrane</keyword>
<evidence type="ECO:0000313" key="3">
    <source>
        <dbReference type="Proteomes" id="UP000298030"/>
    </source>
</evidence>
<reference evidence="2 3" key="1">
    <citation type="journal article" date="2019" name="Nat. Ecol. Evol.">
        <title>Megaphylogeny resolves global patterns of mushroom evolution.</title>
        <authorList>
            <person name="Varga T."/>
            <person name="Krizsan K."/>
            <person name="Foldi C."/>
            <person name="Dima B."/>
            <person name="Sanchez-Garcia M."/>
            <person name="Sanchez-Ramirez S."/>
            <person name="Szollosi G.J."/>
            <person name="Szarkandi J.G."/>
            <person name="Papp V."/>
            <person name="Albert L."/>
            <person name="Andreopoulos W."/>
            <person name="Angelini C."/>
            <person name="Antonin V."/>
            <person name="Barry K.W."/>
            <person name="Bougher N.L."/>
            <person name="Buchanan P."/>
            <person name="Buyck B."/>
            <person name="Bense V."/>
            <person name="Catcheside P."/>
            <person name="Chovatia M."/>
            <person name="Cooper J."/>
            <person name="Damon W."/>
            <person name="Desjardin D."/>
            <person name="Finy P."/>
            <person name="Geml J."/>
            <person name="Haridas S."/>
            <person name="Hughes K."/>
            <person name="Justo A."/>
            <person name="Karasinski D."/>
            <person name="Kautmanova I."/>
            <person name="Kiss B."/>
            <person name="Kocsube S."/>
            <person name="Kotiranta H."/>
            <person name="LaButti K.M."/>
            <person name="Lechner B.E."/>
            <person name="Liimatainen K."/>
            <person name="Lipzen A."/>
            <person name="Lukacs Z."/>
            <person name="Mihaltcheva S."/>
            <person name="Morgado L.N."/>
            <person name="Niskanen T."/>
            <person name="Noordeloos M.E."/>
            <person name="Ohm R.A."/>
            <person name="Ortiz-Santana B."/>
            <person name="Ovrebo C."/>
            <person name="Racz N."/>
            <person name="Riley R."/>
            <person name="Savchenko A."/>
            <person name="Shiryaev A."/>
            <person name="Soop K."/>
            <person name="Spirin V."/>
            <person name="Szebenyi C."/>
            <person name="Tomsovsky M."/>
            <person name="Tulloss R.E."/>
            <person name="Uehling J."/>
            <person name="Grigoriev I.V."/>
            <person name="Vagvolgyi C."/>
            <person name="Papp T."/>
            <person name="Martin F.M."/>
            <person name="Miettinen O."/>
            <person name="Hibbett D.S."/>
            <person name="Nagy L.G."/>
        </authorList>
    </citation>
    <scope>NUCLEOTIDE SEQUENCE [LARGE SCALE GENOMIC DNA]</scope>
    <source>
        <strain evidence="2 3">FP101781</strain>
    </source>
</reference>
<keyword evidence="1" id="KW-1133">Transmembrane helix</keyword>
<evidence type="ECO:0000313" key="2">
    <source>
        <dbReference type="EMBL" id="TEB24458.1"/>
    </source>
</evidence>
<gene>
    <name evidence="2" type="ORF">FA13DRAFT_1797186</name>
</gene>
<evidence type="ECO:0000256" key="1">
    <source>
        <dbReference type="SAM" id="Phobius"/>
    </source>
</evidence>
<keyword evidence="1" id="KW-0812">Transmembrane</keyword>
<protein>
    <submittedName>
        <fullName evidence="2">Uncharacterized protein</fullName>
    </submittedName>
</protein>
<dbReference type="AlphaFoldDB" id="A0A4Y7SS50"/>